<gene>
    <name evidence="1" type="ORF">CH364_02285</name>
</gene>
<accession>A0A2N0ALD2</accession>
<dbReference type="RefSeq" id="WP_100742003.1">
    <property type="nucleotide sequence ID" value="NZ_NPDW01000001.1"/>
</dbReference>
<proteinExistence type="predicted"/>
<dbReference type="AlphaFoldDB" id="A0A2N0ALD2"/>
<organism evidence="1 2">
    <name type="scientific">Leptospira harrisiae</name>
    <dbReference type="NCBI Taxonomy" id="2023189"/>
    <lineage>
        <taxon>Bacteria</taxon>
        <taxon>Pseudomonadati</taxon>
        <taxon>Spirochaetota</taxon>
        <taxon>Spirochaetia</taxon>
        <taxon>Leptospirales</taxon>
        <taxon>Leptospiraceae</taxon>
        <taxon>Leptospira</taxon>
    </lineage>
</organism>
<name>A0A2N0ALD2_9LEPT</name>
<dbReference type="EMBL" id="NPDX01000001">
    <property type="protein sequence ID" value="PJZ85119.1"/>
    <property type="molecule type" value="Genomic_DNA"/>
</dbReference>
<dbReference type="Pfam" id="PF13146">
    <property type="entry name" value="TRL"/>
    <property type="match status" value="1"/>
</dbReference>
<evidence type="ECO:0000313" key="1">
    <source>
        <dbReference type="EMBL" id="PJZ85119.1"/>
    </source>
</evidence>
<evidence type="ECO:0000313" key="2">
    <source>
        <dbReference type="Proteomes" id="UP000232145"/>
    </source>
</evidence>
<protein>
    <recommendedName>
        <fullName evidence="3">TRL-like family protein</fullName>
    </recommendedName>
</protein>
<dbReference type="OrthoDB" id="331994at2"/>
<comment type="caution">
    <text evidence="1">The sequence shown here is derived from an EMBL/GenBank/DDBJ whole genome shotgun (WGS) entry which is preliminary data.</text>
</comment>
<keyword evidence="2" id="KW-1185">Reference proteome</keyword>
<sequence>MKNLIKVLGILIIAVFFANCSVQYTTPPGYLFQNITMNKDVSTGNDLGTKTGTACTHGILSILYLGDGGIGAAAEQGGIKVVKAVDYSRLSLLTLLYSRVCTIARGD</sequence>
<evidence type="ECO:0008006" key="3">
    <source>
        <dbReference type="Google" id="ProtNLM"/>
    </source>
</evidence>
<dbReference type="Proteomes" id="UP000232145">
    <property type="component" value="Unassembled WGS sequence"/>
</dbReference>
<dbReference type="InterPro" id="IPR025113">
    <property type="entry name" value="TRL-like"/>
</dbReference>
<reference evidence="1 2" key="1">
    <citation type="submission" date="2017-07" db="EMBL/GenBank/DDBJ databases">
        <title>Leptospira spp. isolated from tropical soils.</title>
        <authorList>
            <person name="Thibeaux R."/>
            <person name="Iraola G."/>
            <person name="Ferres I."/>
            <person name="Bierque E."/>
            <person name="Girault D."/>
            <person name="Soupe-Gilbert M.-E."/>
            <person name="Picardeau M."/>
            <person name="Goarant C."/>
        </authorList>
    </citation>
    <scope>NUCLEOTIDE SEQUENCE [LARGE SCALE GENOMIC DNA]</scope>
    <source>
        <strain evidence="1 2">FH2-B-A1</strain>
    </source>
</reference>